<dbReference type="PANTHER" id="PTHR12526">
    <property type="entry name" value="GLYCOSYLTRANSFERASE"/>
    <property type="match status" value="1"/>
</dbReference>
<dbReference type="SUPFAM" id="SSF53756">
    <property type="entry name" value="UDP-Glycosyltransferase/glycogen phosphorylase"/>
    <property type="match status" value="1"/>
</dbReference>
<dbReference type="RefSeq" id="WP_177165654.1">
    <property type="nucleotide sequence ID" value="NZ_FOHA01000002.1"/>
</dbReference>
<sequence length="407" mass="46538">MKILVVSQNFYPDNFKINDVVKEFTLRGHEVTVLTGLGGYTTGKLSSRYKLFKNRKEVWNHVNIRRVRTITRRKGPIFRSLNYFSFTFFGSIWALLNREHFDVIYVYQLSPVTMAYPALIAAKKRKIPILLYCLDIWPESVKAMRLKEGTFIYSLIHKISRYLYRKSHRIAVSSQSFMEYLHTVNQVPYEKMDYIPQYANDSSLAIQEQERAETRFVFTGNIGYVQDVETILLAVSKVDPAFSLKVDIVGNGSALADCEKLADQLSLNDRVIFHGRQPAEKMHEYYQDADACLLTLKNQNKIGLTIPAKLQGYMVAGKPIIAAIDGDAKVIIHDANCGICVPASQAEALAQAMVDFMNLTHQEQLAFGKNARAYYESHFTEAQFIDKTLQELESLDVLKKERSNNEQ</sequence>
<keyword evidence="1" id="KW-0472">Membrane</keyword>
<evidence type="ECO:0000313" key="4">
    <source>
        <dbReference type="EMBL" id="SER62167.1"/>
    </source>
</evidence>
<dbReference type="Proteomes" id="UP000198948">
    <property type="component" value="Unassembled WGS sequence"/>
</dbReference>
<protein>
    <submittedName>
        <fullName evidence="4">Glycosyltransferase involved in cell wall bisynthesis</fullName>
    </submittedName>
</protein>
<dbReference type="GO" id="GO:0016757">
    <property type="term" value="F:glycosyltransferase activity"/>
    <property type="evidence" value="ECO:0007669"/>
    <property type="project" value="InterPro"/>
</dbReference>
<name>A0A1H9QP29_9LACT</name>
<dbReference type="STRING" id="142588.SAMN04488559_102194"/>
<reference evidence="4 5" key="1">
    <citation type="submission" date="2016-10" db="EMBL/GenBank/DDBJ databases">
        <authorList>
            <person name="de Groot N.N."/>
        </authorList>
    </citation>
    <scope>NUCLEOTIDE SEQUENCE [LARGE SCALE GENOMIC DNA]</scope>
    <source>
        <strain evidence="4 5">DSM 13760</strain>
    </source>
</reference>
<dbReference type="Pfam" id="PF13439">
    <property type="entry name" value="Glyco_transf_4"/>
    <property type="match status" value="1"/>
</dbReference>
<feature type="domain" description="Glycosyl transferase family 1" evidence="2">
    <location>
        <begin position="213"/>
        <end position="372"/>
    </location>
</feature>
<accession>A0A1H9QP29</accession>
<feature type="transmembrane region" description="Helical" evidence="1">
    <location>
        <begin position="76"/>
        <end position="96"/>
    </location>
</feature>
<organism evidence="4 5">
    <name type="scientific">Isobaculum melis</name>
    <dbReference type="NCBI Taxonomy" id="142588"/>
    <lineage>
        <taxon>Bacteria</taxon>
        <taxon>Bacillati</taxon>
        <taxon>Bacillota</taxon>
        <taxon>Bacilli</taxon>
        <taxon>Lactobacillales</taxon>
        <taxon>Carnobacteriaceae</taxon>
        <taxon>Isobaculum</taxon>
    </lineage>
</organism>
<feature type="domain" description="Glycosyltransferase subfamily 4-like N-terminal" evidence="3">
    <location>
        <begin position="19"/>
        <end position="196"/>
    </location>
</feature>
<dbReference type="Gene3D" id="3.40.50.2000">
    <property type="entry name" value="Glycogen Phosphorylase B"/>
    <property type="match status" value="2"/>
</dbReference>
<dbReference type="PANTHER" id="PTHR12526:SF622">
    <property type="entry name" value="GLYCOSYLTRANSFERASE (GROUP I)"/>
    <property type="match status" value="1"/>
</dbReference>
<gene>
    <name evidence="4" type="ORF">SAMN04488559_102194</name>
</gene>
<dbReference type="EMBL" id="FOHA01000002">
    <property type="protein sequence ID" value="SER62167.1"/>
    <property type="molecule type" value="Genomic_DNA"/>
</dbReference>
<evidence type="ECO:0000256" key="1">
    <source>
        <dbReference type="SAM" id="Phobius"/>
    </source>
</evidence>
<keyword evidence="1" id="KW-0812">Transmembrane</keyword>
<dbReference type="InterPro" id="IPR001296">
    <property type="entry name" value="Glyco_trans_1"/>
</dbReference>
<dbReference type="Pfam" id="PF00534">
    <property type="entry name" value="Glycos_transf_1"/>
    <property type="match status" value="1"/>
</dbReference>
<dbReference type="CDD" id="cd03794">
    <property type="entry name" value="GT4_WbuB-like"/>
    <property type="match status" value="1"/>
</dbReference>
<evidence type="ECO:0000259" key="2">
    <source>
        <dbReference type="Pfam" id="PF00534"/>
    </source>
</evidence>
<evidence type="ECO:0000313" key="5">
    <source>
        <dbReference type="Proteomes" id="UP000198948"/>
    </source>
</evidence>
<keyword evidence="1" id="KW-1133">Transmembrane helix</keyword>
<evidence type="ECO:0000259" key="3">
    <source>
        <dbReference type="Pfam" id="PF13439"/>
    </source>
</evidence>
<proteinExistence type="predicted"/>
<keyword evidence="4" id="KW-0808">Transferase</keyword>
<dbReference type="InterPro" id="IPR028098">
    <property type="entry name" value="Glyco_trans_4-like_N"/>
</dbReference>
<dbReference type="AlphaFoldDB" id="A0A1H9QP29"/>
<keyword evidence="5" id="KW-1185">Reference proteome</keyword>